<dbReference type="EMBL" id="KB103828">
    <property type="protein sequence ID" value="ELK33768.1"/>
    <property type="molecule type" value="Genomic_DNA"/>
</dbReference>
<dbReference type="PANTHER" id="PTHR16238:SF7">
    <property type="entry name" value="GEM-ASSOCIATED PROTEIN 8"/>
    <property type="match status" value="1"/>
</dbReference>
<sequence>SLYLPGLSWVVTIMPLYSFRCPFGLSQSEMAAKMTSSETTTPWSCHPVYARYWQHYYQAMAWMRSHQNAYLKAVKSYFSSPWYFTLGDLPRSSYAKKGDLLSPSVPITWPPRAPTVVIHLLQGLGTVLTTAQAKTNLGPQRRRQ</sequence>
<name>L5M7S6_MYODS</name>
<dbReference type="GO" id="GO:0032797">
    <property type="term" value="C:SMN complex"/>
    <property type="evidence" value="ECO:0007669"/>
    <property type="project" value="InterPro"/>
</dbReference>
<protein>
    <submittedName>
        <fullName evidence="1">Gem-associated protein 8</fullName>
    </submittedName>
</protein>
<evidence type="ECO:0000313" key="1">
    <source>
        <dbReference type="EMBL" id="ELK33768.1"/>
    </source>
</evidence>
<keyword evidence="2" id="KW-1185">Reference proteome</keyword>
<dbReference type="GO" id="GO:0000387">
    <property type="term" value="P:spliceosomal snRNP assembly"/>
    <property type="evidence" value="ECO:0007669"/>
    <property type="project" value="InterPro"/>
</dbReference>
<dbReference type="PANTHER" id="PTHR16238">
    <property type="entry name" value="GEM-ASSOCIATED PROTEIN 8"/>
    <property type="match status" value="1"/>
</dbReference>
<dbReference type="Proteomes" id="UP000010556">
    <property type="component" value="Unassembled WGS sequence"/>
</dbReference>
<reference evidence="2" key="1">
    <citation type="journal article" date="2013" name="Science">
        <title>Comparative analysis of bat genomes provides insight into the evolution of flight and immunity.</title>
        <authorList>
            <person name="Zhang G."/>
            <person name="Cowled C."/>
            <person name="Shi Z."/>
            <person name="Huang Z."/>
            <person name="Bishop-Lilly K.A."/>
            <person name="Fang X."/>
            <person name="Wynne J.W."/>
            <person name="Xiong Z."/>
            <person name="Baker M.L."/>
            <person name="Zhao W."/>
            <person name="Tachedjian M."/>
            <person name="Zhu Y."/>
            <person name="Zhou P."/>
            <person name="Jiang X."/>
            <person name="Ng J."/>
            <person name="Yang L."/>
            <person name="Wu L."/>
            <person name="Xiao J."/>
            <person name="Feng Y."/>
            <person name="Chen Y."/>
            <person name="Sun X."/>
            <person name="Zhang Y."/>
            <person name="Marsh G.A."/>
            <person name="Crameri G."/>
            <person name="Broder C.C."/>
            <person name="Frey K.G."/>
            <person name="Wang L.F."/>
            <person name="Wang J."/>
        </authorList>
    </citation>
    <scope>NUCLEOTIDE SEQUENCE [LARGE SCALE GENOMIC DNA]</scope>
</reference>
<dbReference type="Pfam" id="PF15348">
    <property type="entry name" value="GEMIN8"/>
    <property type="match status" value="1"/>
</dbReference>
<gene>
    <name evidence="1" type="ORF">MDA_GLEAN10008134</name>
</gene>
<feature type="non-terminal residue" evidence="1">
    <location>
        <position position="1"/>
    </location>
</feature>
<evidence type="ECO:0000313" key="2">
    <source>
        <dbReference type="Proteomes" id="UP000010556"/>
    </source>
</evidence>
<dbReference type="AlphaFoldDB" id="L5M7S6"/>
<dbReference type="InterPro" id="IPR034754">
    <property type="entry name" value="GEMIN8"/>
</dbReference>
<organism evidence="1 2">
    <name type="scientific">Myotis davidii</name>
    <name type="common">David's myotis</name>
    <dbReference type="NCBI Taxonomy" id="225400"/>
    <lineage>
        <taxon>Eukaryota</taxon>
        <taxon>Metazoa</taxon>
        <taxon>Chordata</taxon>
        <taxon>Craniata</taxon>
        <taxon>Vertebrata</taxon>
        <taxon>Euteleostomi</taxon>
        <taxon>Mammalia</taxon>
        <taxon>Eutheria</taxon>
        <taxon>Laurasiatheria</taxon>
        <taxon>Chiroptera</taxon>
        <taxon>Yangochiroptera</taxon>
        <taxon>Vespertilionidae</taxon>
        <taxon>Myotis</taxon>
    </lineage>
</organism>
<proteinExistence type="predicted"/>
<accession>L5M7S6</accession>